<gene>
    <name evidence="1" type="ORF">AFUS01_LOCUS30358</name>
</gene>
<organism evidence="1 2">
    <name type="scientific">Allacma fusca</name>
    <dbReference type="NCBI Taxonomy" id="39272"/>
    <lineage>
        <taxon>Eukaryota</taxon>
        <taxon>Metazoa</taxon>
        <taxon>Ecdysozoa</taxon>
        <taxon>Arthropoda</taxon>
        <taxon>Hexapoda</taxon>
        <taxon>Collembola</taxon>
        <taxon>Symphypleona</taxon>
        <taxon>Sminthuridae</taxon>
        <taxon>Allacma</taxon>
    </lineage>
</organism>
<protein>
    <submittedName>
        <fullName evidence="1">Uncharacterized protein</fullName>
    </submittedName>
</protein>
<dbReference type="EMBL" id="CAJVCH010464027">
    <property type="protein sequence ID" value="CAG7819944.1"/>
    <property type="molecule type" value="Genomic_DNA"/>
</dbReference>
<reference evidence="1" key="1">
    <citation type="submission" date="2021-06" db="EMBL/GenBank/DDBJ databases">
        <authorList>
            <person name="Hodson N. C."/>
            <person name="Mongue J. A."/>
            <person name="Jaron S. K."/>
        </authorList>
    </citation>
    <scope>NUCLEOTIDE SEQUENCE</scope>
</reference>
<dbReference type="AlphaFoldDB" id="A0A8J2PP60"/>
<keyword evidence="2" id="KW-1185">Reference proteome</keyword>
<comment type="caution">
    <text evidence="1">The sequence shown here is derived from an EMBL/GenBank/DDBJ whole genome shotgun (WGS) entry which is preliminary data.</text>
</comment>
<feature type="non-terminal residue" evidence="1">
    <location>
        <position position="1"/>
    </location>
</feature>
<evidence type="ECO:0000313" key="2">
    <source>
        <dbReference type="Proteomes" id="UP000708208"/>
    </source>
</evidence>
<accession>A0A8J2PP60</accession>
<sequence length="33" mass="3426">SADSCPSPIILGPNCSTLVSGYLGQVWCCNRAL</sequence>
<dbReference type="Proteomes" id="UP000708208">
    <property type="component" value="Unassembled WGS sequence"/>
</dbReference>
<proteinExistence type="predicted"/>
<evidence type="ECO:0000313" key="1">
    <source>
        <dbReference type="EMBL" id="CAG7819944.1"/>
    </source>
</evidence>
<name>A0A8J2PP60_9HEXA</name>